<reference evidence="5 6" key="1">
    <citation type="submission" date="2022-01" db="EMBL/GenBank/DDBJ databases">
        <title>A chromosomal length assembly of Cordylochernes scorpioides.</title>
        <authorList>
            <person name="Zeh D."/>
            <person name="Zeh J."/>
        </authorList>
    </citation>
    <scope>NUCLEOTIDE SEQUENCE [LARGE SCALE GENOMIC DNA]</scope>
    <source>
        <strain evidence="5">IN4F17</strain>
        <tissue evidence="5">Whole Body</tissue>
    </source>
</reference>
<evidence type="ECO:0000313" key="6">
    <source>
        <dbReference type="Proteomes" id="UP001235939"/>
    </source>
</evidence>
<evidence type="ECO:0000256" key="2">
    <source>
        <dbReference type="ARBA" id="ARBA00022723"/>
    </source>
</evidence>
<dbReference type="PRINTS" id="PR00463">
    <property type="entry name" value="EP450I"/>
</dbReference>
<gene>
    <name evidence="5" type="ORF">LAZ67_4003333</name>
</gene>
<accession>A0ABY6KGZ7</accession>
<evidence type="ECO:0000313" key="5">
    <source>
        <dbReference type="EMBL" id="UYV66920.1"/>
    </source>
</evidence>
<protein>
    <submittedName>
        <fullName evidence="5">Uncharacterized protein</fullName>
    </submittedName>
</protein>
<evidence type="ECO:0000256" key="1">
    <source>
        <dbReference type="ARBA" id="ARBA00010617"/>
    </source>
</evidence>
<evidence type="ECO:0000256" key="3">
    <source>
        <dbReference type="ARBA" id="ARBA00023004"/>
    </source>
</evidence>
<sequence>MIIIMTVCSSITLGKRPVVVLSDYKSVRDAFFQNAFLDRPPNPPNDVILGTKSFASSSGEAWKEQRKFALQVLRDVGYGKSRMEEFMKVYSNEMFQEEVNFLLNVFMEYEGKPVPIRRYLAPSTSNNISSLVFGKRLDYDLPQRVILDSAIHKILQFFKPTAIHAYFPMLKTTIYYLGFWGYDKLQTAIVKMMEFVDEEIAHHKETLDPSNVRDYIDGYLLQMEQRKDNPHTSFTMPMLRGNLPSLFGAGSSTVRATLEWLLLTLVKFPEVQERCRAELDDVVGRARQPCWVDHTSLPYIEAVLMEIQRWKTVVPLNLVRYAMEDAYVQNFFIPKGTAVLASIWDVHHDPEVFNKPEEFIPERFLSKDGTQVVKSEAYMPFTVGKRACLGEQFAIVELFLYFTSILQKFEICAPPGYEPDMNGQIGVVNEPVPYELCLKPRDV</sequence>
<dbReference type="SUPFAM" id="SSF48264">
    <property type="entry name" value="Cytochrome P450"/>
    <property type="match status" value="1"/>
</dbReference>
<proteinExistence type="inferred from homology"/>
<keyword evidence="3" id="KW-0408">Iron</keyword>
<keyword evidence="4" id="KW-0560">Oxidoreductase</keyword>
<dbReference type="PANTHER" id="PTHR24300">
    <property type="entry name" value="CYTOCHROME P450 508A4-RELATED"/>
    <property type="match status" value="1"/>
</dbReference>
<dbReference type="InterPro" id="IPR001128">
    <property type="entry name" value="Cyt_P450"/>
</dbReference>
<dbReference type="InterPro" id="IPR002401">
    <property type="entry name" value="Cyt_P450_E_grp-I"/>
</dbReference>
<dbReference type="Pfam" id="PF00067">
    <property type="entry name" value="p450"/>
    <property type="match status" value="1"/>
</dbReference>
<name>A0ABY6KGZ7_9ARAC</name>
<dbReference type="Gene3D" id="1.10.630.10">
    <property type="entry name" value="Cytochrome P450"/>
    <property type="match status" value="1"/>
</dbReference>
<organism evidence="5 6">
    <name type="scientific">Cordylochernes scorpioides</name>
    <dbReference type="NCBI Taxonomy" id="51811"/>
    <lineage>
        <taxon>Eukaryota</taxon>
        <taxon>Metazoa</taxon>
        <taxon>Ecdysozoa</taxon>
        <taxon>Arthropoda</taxon>
        <taxon>Chelicerata</taxon>
        <taxon>Arachnida</taxon>
        <taxon>Pseudoscorpiones</taxon>
        <taxon>Cheliferoidea</taxon>
        <taxon>Chernetidae</taxon>
        <taxon>Cordylochernes</taxon>
    </lineage>
</organism>
<dbReference type="InterPro" id="IPR050182">
    <property type="entry name" value="Cytochrome_P450_fam2"/>
</dbReference>
<dbReference type="PANTHER" id="PTHR24300:SF375">
    <property type="entry name" value="CYTOCHROME P450 FAMILY"/>
    <property type="match status" value="1"/>
</dbReference>
<comment type="similarity">
    <text evidence="1">Belongs to the cytochrome P450 family.</text>
</comment>
<dbReference type="EMBL" id="CP092866">
    <property type="protein sequence ID" value="UYV66920.1"/>
    <property type="molecule type" value="Genomic_DNA"/>
</dbReference>
<keyword evidence="6" id="KW-1185">Reference proteome</keyword>
<keyword evidence="2" id="KW-0479">Metal-binding</keyword>
<dbReference type="PRINTS" id="PR00385">
    <property type="entry name" value="P450"/>
</dbReference>
<evidence type="ECO:0000256" key="4">
    <source>
        <dbReference type="ARBA" id="ARBA00023033"/>
    </source>
</evidence>
<dbReference type="Proteomes" id="UP001235939">
    <property type="component" value="Chromosome 04"/>
</dbReference>
<keyword evidence="4" id="KW-0503">Monooxygenase</keyword>
<dbReference type="InterPro" id="IPR036396">
    <property type="entry name" value="Cyt_P450_sf"/>
</dbReference>